<evidence type="ECO:0000313" key="2">
    <source>
        <dbReference type="EMBL" id="VEU72777.1"/>
    </source>
</evidence>
<dbReference type="InterPro" id="IPR000120">
    <property type="entry name" value="Amidase"/>
</dbReference>
<dbReference type="PANTHER" id="PTHR11895">
    <property type="entry name" value="TRANSAMIDASE"/>
    <property type="match status" value="1"/>
</dbReference>
<keyword evidence="2" id="KW-0808">Transferase</keyword>
<evidence type="ECO:0000313" key="3">
    <source>
        <dbReference type="Proteomes" id="UP000289862"/>
    </source>
</evidence>
<dbReference type="EC" id="6.3.5.-" evidence="2"/>
<dbReference type="GO" id="GO:0016740">
    <property type="term" value="F:transferase activity"/>
    <property type="evidence" value="ECO:0007669"/>
    <property type="project" value="UniProtKB-KW"/>
</dbReference>
<dbReference type="Gene3D" id="3.90.1300.10">
    <property type="entry name" value="Amidase signature (AS) domain"/>
    <property type="match status" value="1"/>
</dbReference>
<dbReference type="AlphaFoldDB" id="A0A449AZ63"/>
<dbReference type="Pfam" id="PF01425">
    <property type="entry name" value="Amidase"/>
    <property type="match status" value="1"/>
</dbReference>
<name>A0A449AZ63_9BACT</name>
<protein>
    <submittedName>
        <fullName evidence="2">Aspartyl/glutamyl-tRNA(Asn/Gln) amidotransferase subunit A</fullName>
        <ecNumber evidence="2">6.3.5.-</ecNumber>
    </submittedName>
</protein>
<dbReference type="Proteomes" id="UP000289862">
    <property type="component" value="Chromosome"/>
</dbReference>
<dbReference type="InterPro" id="IPR036928">
    <property type="entry name" value="AS_sf"/>
</dbReference>
<dbReference type="PANTHER" id="PTHR11895:SF151">
    <property type="entry name" value="GLUTAMYL-TRNA(GLN) AMIDOTRANSFERASE SUBUNIT A"/>
    <property type="match status" value="1"/>
</dbReference>
<dbReference type="RefSeq" id="WP_119571829.1">
    <property type="nucleotide sequence ID" value="NZ_LR215031.1"/>
</dbReference>
<dbReference type="KEGG" id="mgal:NCTC10186_00248"/>
<dbReference type="OrthoDB" id="9811471at2"/>
<proteinExistence type="predicted"/>
<evidence type="ECO:0000259" key="1">
    <source>
        <dbReference type="Pfam" id="PF01425"/>
    </source>
</evidence>
<accession>A0A449AZ63</accession>
<feature type="domain" description="Amidase" evidence="1">
    <location>
        <begin position="4"/>
        <end position="426"/>
    </location>
</feature>
<reference evidence="2 3" key="1">
    <citation type="submission" date="2019-01" db="EMBL/GenBank/DDBJ databases">
        <authorList>
            <consortium name="Pathogen Informatics"/>
        </authorList>
    </citation>
    <scope>NUCLEOTIDE SEQUENCE [LARGE SCALE GENOMIC DNA]</scope>
    <source>
        <strain evidence="2 3">NCTC10186</strain>
    </source>
</reference>
<dbReference type="NCBIfam" id="NF005517">
    <property type="entry name" value="PRK07139.1"/>
    <property type="match status" value="1"/>
</dbReference>
<organism evidence="2 3">
    <name type="scientific">Mycoplasmopsis gallopavonis</name>
    <dbReference type="NCBI Taxonomy" id="76629"/>
    <lineage>
        <taxon>Bacteria</taxon>
        <taxon>Bacillati</taxon>
        <taxon>Mycoplasmatota</taxon>
        <taxon>Mycoplasmoidales</taxon>
        <taxon>Metamycoplasmataceae</taxon>
        <taxon>Mycoplasmopsis</taxon>
    </lineage>
</organism>
<dbReference type="EMBL" id="LR215031">
    <property type="protein sequence ID" value="VEU72777.1"/>
    <property type="molecule type" value="Genomic_DNA"/>
</dbReference>
<keyword evidence="2" id="KW-0436">Ligase</keyword>
<gene>
    <name evidence="2" type="primary">gatA</name>
    <name evidence="2" type="ORF">NCTC10186_00248</name>
</gene>
<dbReference type="GO" id="GO:0016874">
    <property type="term" value="F:ligase activity"/>
    <property type="evidence" value="ECO:0007669"/>
    <property type="project" value="UniProtKB-KW"/>
</dbReference>
<dbReference type="InterPro" id="IPR023631">
    <property type="entry name" value="Amidase_dom"/>
</dbReference>
<keyword evidence="3" id="KW-1185">Reference proteome</keyword>
<sequence length="441" mass="48096">MQRKFQNLGNATLALNELQNDQNNAVANLYSKPKQISKQGLVANVVLTIKDVFATEDLPTQASSKILLNFEPSYNATCVQKLLDNGAIALGKVHNDELALGGTGTHSAFGLIKNPLDQARLSGGSSSGSVATFTKNIGIALGSDTGDSVRLPASYNGVVGFKPSYGAISRYGMFAYASSLDTVAYFTHNINDLILTSQTLYGKDSKDMTSVEVEIQEVKKTKPQSVLALDFSDLISDYVQTSFSKLLEKLKIEGIDVKLIKPDYKILRTIKPIYQIISFSEASSNLANLNGVAFGNRIEANSWEEIMRQTRSLGFGKMVQERLALGSYFLYEANQAEIFVKAQKARRVVKDYLASLHAQADVVIYPAFGGVAPLINEPQSYGIMDYILTGSNLAGNPSLTMPLGKYQNLPYNLALDCGIYQDQKLLGIAEYFEKILGGINE</sequence>
<dbReference type="SUPFAM" id="SSF75304">
    <property type="entry name" value="Amidase signature (AS) enzymes"/>
    <property type="match status" value="1"/>
</dbReference>